<dbReference type="EMBL" id="JAQGLA010000180">
    <property type="protein sequence ID" value="MDA3631290.1"/>
    <property type="molecule type" value="Genomic_DNA"/>
</dbReference>
<sequence length="101" mass="10136">MSSIALTARVSPSAKDTRRGVVRLHPEVLDALGLRPWNAVQLTGARATVALAAAAGAGSPTGVLLLDDVALMNLGLGEGAEVVVSPVQVTAAKRVVVAGSQ</sequence>
<keyword evidence="3" id="KW-1185">Reference proteome</keyword>
<feature type="domain" description="CDC48 N-terminal subdomain" evidence="1">
    <location>
        <begin position="7"/>
        <end position="89"/>
    </location>
</feature>
<proteinExistence type="predicted"/>
<protein>
    <submittedName>
        <fullName evidence="2">ATPase</fullName>
    </submittedName>
</protein>
<name>A0ABT4VBE2_9PSEU</name>
<evidence type="ECO:0000259" key="1">
    <source>
        <dbReference type="SMART" id="SM01073"/>
    </source>
</evidence>
<evidence type="ECO:0000313" key="2">
    <source>
        <dbReference type="EMBL" id="MDA3631290.1"/>
    </source>
</evidence>
<evidence type="ECO:0000313" key="3">
    <source>
        <dbReference type="Proteomes" id="UP001210380"/>
    </source>
</evidence>
<organism evidence="2 3">
    <name type="scientific">Saccharopolyspora oryzae</name>
    <dbReference type="NCBI Taxonomy" id="2997343"/>
    <lineage>
        <taxon>Bacteria</taxon>
        <taxon>Bacillati</taxon>
        <taxon>Actinomycetota</taxon>
        <taxon>Actinomycetes</taxon>
        <taxon>Pseudonocardiales</taxon>
        <taxon>Pseudonocardiaceae</taxon>
        <taxon>Saccharopolyspora</taxon>
    </lineage>
</organism>
<dbReference type="InterPro" id="IPR003338">
    <property type="entry name" value="CDC4_N-term_subdom"/>
</dbReference>
<gene>
    <name evidence="2" type="ORF">OU415_38095</name>
</gene>
<dbReference type="SUPFAM" id="SSF50692">
    <property type="entry name" value="ADC-like"/>
    <property type="match status" value="1"/>
</dbReference>
<dbReference type="InterPro" id="IPR009010">
    <property type="entry name" value="Asp_de-COase-like_dom_sf"/>
</dbReference>
<accession>A0ABT4VBE2</accession>
<feature type="non-terminal residue" evidence="2">
    <location>
        <position position="101"/>
    </location>
</feature>
<comment type="caution">
    <text evidence="2">The sequence shown here is derived from an EMBL/GenBank/DDBJ whole genome shotgun (WGS) entry which is preliminary data.</text>
</comment>
<reference evidence="2 3" key="1">
    <citation type="submission" date="2022-11" db="EMBL/GenBank/DDBJ databases">
        <title>Draft genome sequence of Saccharopolyspora sp. WRP15-2 isolated from rhizosphere soils of wild rice in Thailand.</title>
        <authorList>
            <person name="Duangmal K."/>
            <person name="Kammanee S."/>
            <person name="Muangham S."/>
        </authorList>
    </citation>
    <scope>NUCLEOTIDE SEQUENCE [LARGE SCALE GENOMIC DNA]</scope>
    <source>
        <strain evidence="2 3">WRP15-2</strain>
    </source>
</reference>
<dbReference type="Proteomes" id="UP001210380">
    <property type="component" value="Unassembled WGS sequence"/>
</dbReference>
<dbReference type="Pfam" id="PF02359">
    <property type="entry name" value="CDC48_N"/>
    <property type="match status" value="1"/>
</dbReference>
<dbReference type="Gene3D" id="2.40.40.20">
    <property type="match status" value="1"/>
</dbReference>
<dbReference type="SMART" id="SM01073">
    <property type="entry name" value="CDC48_N"/>
    <property type="match status" value="1"/>
</dbReference>